<evidence type="ECO:0000259" key="5">
    <source>
        <dbReference type="PROSITE" id="PS50043"/>
    </source>
</evidence>
<evidence type="ECO:0000313" key="7">
    <source>
        <dbReference type="Proteomes" id="UP000292452"/>
    </source>
</evidence>
<dbReference type="RefSeq" id="WP_131124308.1">
    <property type="nucleotide sequence ID" value="NZ_SIXH01000185.1"/>
</dbReference>
<evidence type="ECO:0000313" key="6">
    <source>
        <dbReference type="EMBL" id="TBO57869.1"/>
    </source>
</evidence>
<sequence length="241" mass="26197">MLEERVTVTVHASDPLSRAGVISHLQHQPSLELLQGQVTTGHGTGTGPGKDRGGAVDPHPDGTAVPPATPGIVAVMIVDRLDDVATAELRRLVRGGEQRVVLVARELREPELMTVVECGIRAILWRHQATPQRLLRAVRSAARDEGELPPDLIGRLLTQVGRLRRSVVETTAGAAVPTLGMAPREVDVLRLVAEGMDTRQISEKLSYSERTVKNVLHALMTRLQLNNRAHAVAYALREGYI</sequence>
<feature type="compositionally biased region" description="Basic and acidic residues" evidence="4">
    <location>
        <begin position="49"/>
        <end position="60"/>
    </location>
</feature>
<feature type="region of interest" description="Disordered" evidence="4">
    <location>
        <begin position="38"/>
        <end position="68"/>
    </location>
</feature>
<dbReference type="EMBL" id="SIXH01000185">
    <property type="protein sequence ID" value="TBO57869.1"/>
    <property type="molecule type" value="Genomic_DNA"/>
</dbReference>
<dbReference type="SMART" id="SM00421">
    <property type="entry name" value="HTH_LUXR"/>
    <property type="match status" value="1"/>
</dbReference>
<dbReference type="SUPFAM" id="SSF46894">
    <property type="entry name" value="C-terminal effector domain of the bipartite response regulators"/>
    <property type="match status" value="1"/>
</dbReference>
<dbReference type="InterPro" id="IPR016032">
    <property type="entry name" value="Sig_transdc_resp-reg_C-effctor"/>
</dbReference>
<keyword evidence="3" id="KW-0804">Transcription</keyword>
<dbReference type="PROSITE" id="PS50043">
    <property type="entry name" value="HTH_LUXR_2"/>
    <property type="match status" value="1"/>
</dbReference>
<evidence type="ECO:0000256" key="2">
    <source>
        <dbReference type="ARBA" id="ARBA00023125"/>
    </source>
</evidence>
<dbReference type="Proteomes" id="UP000292452">
    <property type="component" value="Unassembled WGS sequence"/>
</dbReference>
<evidence type="ECO:0000256" key="3">
    <source>
        <dbReference type="ARBA" id="ARBA00023163"/>
    </source>
</evidence>
<keyword evidence="1" id="KW-0805">Transcription regulation</keyword>
<evidence type="ECO:0000256" key="1">
    <source>
        <dbReference type="ARBA" id="ARBA00023015"/>
    </source>
</evidence>
<keyword evidence="7" id="KW-1185">Reference proteome</keyword>
<dbReference type="CDD" id="cd06170">
    <property type="entry name" value="LuxR_C_like"/>
    <property type="match status" value="1"/>
</dbReference>
<dbReference type="PROSITE" id="PS00622">
    <property type="entry name" value="HTH_LUXR_1"/>
    <property type="match status" value="1"/>
</dbReference>
<dbReference type="PANTHER" id="PTHR44688:SF16">
    <property type="entry name" value="DNA-BINDING TRANSCRIPTIONAL ACTIVATOR DEVR_DOSR"/>
    <property type="match status" value="1"/>
</dbReference>
<name>A0A4Q9HTR0_STRKA</name>
<proteinExistence type="predicted"/>
<comment type="caution">
    <text evidence="6">The sequence shown here is derived from an EMBL/GenBank/DDBJ whole genome shotgun (WGS) entry which is preliminary data.</text>
</comment>
<protein>
    <submittedName>
        <fullName evidence="6">Response regulator transcription factor</fullName>
    </submittedName>
</protein>
<dbReference type="InterPro" id="IPR000792">
    <property type="entry name" value="Tscrpt_reg_LuxR_C"/>
</dbReference>
<dbReference type="Gene3D" id="3.40.50.2300">
    <property type="match status" value="1"/>
</dbReference>
<dbReference type="GO" id="GO:0006355">
    <property type="term" value="P:regulation of DNA-templated transcription"/>
    <property type="evidence" value="ECO:0007669"/>
    <property type="project" value="InterPro"/>
</dbReference>
<dbReference type="GO" id="GO:0003677">
    <property type="term" value="F:DNA binding"/>
    <property type="evidence" value="ECO:0007669"/>
    <property type="project" value="UniProtKB-KW"/>
</dbReference>
<dbReference type="Pfam" id="PF00196">
    <property type="entry name" value="GerE"/>
    <property type="match status" value="1"/>
</dbReference>
<gene>
    <name evidence="6" type="ORF">EYS09_20425</name>
</gene>
<feature type="domain" description="HTH luxR-type" evidence="5">
    <location>
        <begin position="174"/>
        <end position="239"/>
    </location>
</feature>
<dbReference type="PRINTS" id="PR00038">
    <property type="entry name" value="HTHLUXR"/>
</dbReference>
<dbReference type="PANTHER" id="PTHR44688">
    <property type="entry name" value="DNA-BINDING TRANSCRIPTIONAL ACTIVATOR DEVR_DOSR"/>
    <property type="match status" value="1"/>
</dbReference>
<accession>A0A4Q9HTR0</accession>
<evidence type="ECO:0000256" key="4">
    <source>
        <dbReference type="SAM" id="MobiDB-lite"/>
    </source>
</evidence>
<dbReference type="AlphaFoldDB" id="A0A4Q9HTR0"/>
<keyword evidence="2" id="KW-0238">DNA-binding</keyword>
<organism evidence="6 7">
    <name type="scientific">Streptomyces kasugaensis</name>
    <dbReference type="NCBI Taxonomy" id="1946"/>
    <lineage>
        <taxon>Bacteria</taxon>
        <taxon>Bacillati</taxon>
        <taxon>Actinomycetota</taxon>
        <taxon>Actinomycetes</taxon>
        <taxon>Kitasatosporales</taxon>
        <taxon>Streptomycetaceae</taxon>
        <taxon>Streptomyces</taxon>
    </lineage>
</organism>
<reference evidence="6 7" key="1">
    <citation type="submission" date="2019-02" db="EMBL/GenBank/DDBJ databases">
        <title>Draft Genome Sequence of Streptomyces sp. AM-2504, identified by 16S rRNA comparative analysis as a Streptomyces Kasugaensis strain.</title>
        <authorList>
            <person name="Napolioni V."/>
            <person name="Giuliodori A.M."/>
            <person name="Spurio R."/>
            <person name="Fabbretti A."/>
        </authorList>
    </citation>
    <scope>NUCLEOTIDE SEQUENCE [LARGE SCALE GENOMIC DNA]</scope>
    <source>
        <strain evidence="6 7">AM-2504</strain>
    </source>
</reference>